<dbReference type="EMBL" id="JAIWYP010000011">
    <property type="protein sequence ID" value="KAH3738869.1"/>
    <property type="molecule type" value="Genomic_DNA"/>
</dbReference>
<dbReference type="AlphaFoldDB" id="A0A9D4D647"/>
<accession>A0A9D4D647</accession>
<evidence type="ECO:0000256" key="1">
    <source>
        <dbReference type="SAM" id="SignalP"/>
    </source>
</evidence>
<organism evidence="2 3">
    <name type="scientific">Dreissena polymorpha</name>
    <name type="common">Zebra mussel</name>
    <name type="synonym">Mytilus polymorpha</name>
    <dbReference type="NCBI Taxonomy" id="45954"/>
    <lineage>
        <taxon>Eukaryota</taxon>
        <taxon>Metazoa</taxon>
        <taxon>Spiralia</taxon>
        <taxon>Lophotrochozoa</taxon>
        <taxon>Mollusca</taxon>
        <taxon>Bivalvia</taxon>
        <taxon>Autobranchia</taxon>
        <taxon>Heteroconchia</taxon>
        <taxon>Euheterodonta</taxon>
        <taxon>Imparidentia</taxon>
        <taxon>Neoheterodontei</taxon>
        <taxon>Myida</taxon>
        <taxon>Dreissenoidea</taxon>
        <taxon>Dreissenidae</taxon>
        <taxon>Dreissena</taxon>
    </lineage>
</organism>
<sequence>MLQAYRRFFQFLPWLVLFHELPLLKSFDIRAAGPVGRGSGGGGVAASYFW</sequence>
<name>A0A9D4D647_DREPO</name>
<comment type="caution">
    <text evidence="2">The sequence shown here is derived from an EMBL/GenBank/DDBJ whole genome shotgun (WGS) entry which is preliminary data.</text>
</comment>
<feature type="signal peptide" evidence="1">
    <location>
        <begin position="1"/>
        <end position="26"/>
    </location>
</feature>
<protein>
    <submittedName>
        <fullName evidence="2">Uncharacterized protein</fullName>
    </submittedName>
</protein>
<keyword evidence="1" id="KW-0732">Signal</keyword>
<reference evidence="2" key="1">
    <citation type="journal article" date="2019" name="bioRxiv">
        <title>The Genome of the Zebra Mussel, Dreissena polymorpha: A Resource for Invasive Species Research.</title>
        <authorList>
            <person name="McCartney M.A."/>
            <person name="Auch B."/>
            <person name="Kono T."/>
            <person name="Mallez S."/>
            <person name="Zhang Y."/>
            <person name="Obille A."/>
            <person name="Becker A."/>
            <person name="Abrahante J.E."/>
            <person name="Garbe J."/>
            <person name="Badalamenti J.P."/>
            <person name="Herman A."/>
            <person name="Mangelson H."/>
            <person name="Liachko I."/>
            <person name="Sullivan S."/>
            <person name="Sone E.D."/>
            <person name="Koren S."/>
            <person name="Silverstein K.A.T."/>
            <person name="Beckman K.B."/>
            <person name="Gohl D.M."/>
        </authorList>
    </citation>
    <scope>NUCLEOTIDE SEQUENCE</scope>
    <source>
        <strain evidence="2">Duluth1</strain>
        <tissue evidence="2">Whole animal</tissue>
    </source>
</reference>
<gene>
    <name evidence="2" type="ORF">DPMN_045512</name>
</gene>
<proteinExistence type="predicted"/>
<evidence type="ECO:0000313" key="3">
    <source>
        <dbReference type="Proteomes" id="UP000828390"/>
    </source>
</evidence>
<feature type="chain" id="PRO_5038679700" evidence="1">
    <location>
        <begin position="27"/>
        <end position="50"/>
    </location>
</feature>
<dbReference type="Proteomes" id="UP000828390">
    <property type="component" value="Unassembled WGS sequence"/>
</dbReference>
<evidence type="ECO:0000313" key="2">
    <source>
        <dbReference type="EMBL" id="KAH3738869.1"/>
    </source>
</evidence>
<reference evidence="2" key="2">
    <citation type="submission" date="2020-11" db="EMBL/GenBank/DDBJ databases">
        <authorList>
            <person name="McCartney M.A."/>
            <person name="Auch B."/>
            <person name="Kono T."/>
            <person name="Mallez S."/>
            <person name="Becker A."/>
            <person name="Gohl D.M."/>
            <person name="Silverstein K.A.T."/>
            <person name="Koren S."/>
            <person name="Bechman K.B."/>
            <person name="Herman A."/>
            <person name="Abrahante J.E."/>
            <person name="Garbe J."/>
        </authorList>
    </citation>
    <scope>NUCLEOTIDE SEQUENCE</scope>
    <source>
        <strain evidence="2">Duluth1</strain>
        <tissue evidence="2">Whole animal</tissue>
    </source>
</reference>
<keyword evidence="3" id="KW-1185">Reference proteome</keyword>